<sequence>MIHFVGGDPDSDKEECPAVWRAPGGLYLRGKTAVPELTGRLSKDVGKGEDETDVWVPDRLFPAIREAIDDDYEPGRQGPGRHDFKTLLAATKHSLIRFETRDAYDINEASSYEQWRETGDLSSHDWGEWPDMVREAIARGVRWRRVRIISRPMSEYMRWEYAVTDANVSFGEDIRWLWRDQAADLLVPAADCWVFDNRVIRWNFQRGDDSNPHVYSYSSDPRVARDIVALSSWRGTARHRTPTSNPSRAYSVAAAAARINARASSPTTARPRKSSQARRYRAMSAGWVSVSSPPSSSTCAFTAPSSKVSMSNDSRARTP</sequence>
<keyword evidence="4" id="KW-1185">Reference proteome</keyword>
<proteinExistence type="predicted"/>
<dbReference type="EMBL" id="BAABDO010000151">
    <property type="protein sequence ID" value="GAA4157136.1"/>
    <property type="molecule type" value="Genomic_DNA"/>
</dbReference>
<accession>A0ABP7ZGJ0</accession>
<dbReference type="Pfam" id="PF21806">
    <property type="entry name" value="DUF6879"/>
    <property type="match status" value="1"/>
</dbReference>
<organism evidence="3 4">
    <name type="scientific">Actinomadura keratinilytica</name>
    <dbReference type="NCBI Taxonomy" id="547461"/>
    <lineage>
        <taxon>Bacteria</taxon>
        <taxon>Bacillati</taxon>
        <taxon>Actinomycetota</taxon>
        <taxon>Actinomycetes</taxon>
        <taxon>Streptosporangiales</taxon>
        <taxon>Thermomonosporaceae</taxon>
        <taxon>Actinomadura</taxon>
    </lineage>
</organism>
<gene>
    <name evidence="3" type="ORF">GCM10022416_58620</name>
</gene>
<dbReference type="Proteomes" id="UP001500266">
    <property type="component" value="Unassembled WGS sequence"/>
</dbReference>
<evidence type="ECO:0000256" key="1">
    <source>
        <dbReference type="SAM" id="MobiDB-lite"/>
    </source>
</evidence>
<dbReference type="InterPro" id="IPR049244">
    <property type="entry name" value="DUF6879"/>
</dbReference>
<evidence type="ECO:0000313" key="3">
    <source>
        <dbReference type="EMBL" id="GAA4157136.1"/>
    </source>
</evidence>
<feature type="region of interest" description="Disordered" evidence="1">
    <location>
        <begin position="289"/>
        <end position="319"/>
    </location>
</feature>
<evidence type="ECO:0000259" key="2">
    <source>
        <dbReference type="Pfam" id="PF21806"/>
    </source>
</evidence>
<reference evidence="4" key="1">
    <citation type="journal article" date="2019" name="Int. J. Syst. Evol. Microbiol.">
        <title>The Global Catalogue of Microorganisms (GCM) 10K type strain sequencing project: providing services to taxonomists for standard genome sequencing and annotation.</title>
        <authorList>
            <consortium name="The Broad Institute Genomics Platform"/>
            <consortium name="The Broad Institute Genome Sequencing Center for Infectious Disease"/>
            <person name="Wu L."/>
            <person name="Ma J."/>
        </authorList>
    </citation>
    <scope>NUCLEOTIDE SEQUENCE [LARGE SCALE GENOMIC DNA]</scope>
    <source>
        <strain evidence="4">JCM 17316</strain>
    </source>
</reference>
<protein>
    <recommendedName>
        <fullName evidence="2">DUF6879 domain-containing protein</fullName>
    </recommendedName>
</protein>
<name>A0ABP7ZGJ0_9ACTN</name>
<evidence type="ECO:0000313" key="4">
    <source>
        <dbReference type="Proteomes" id="UP001500266"/>
    </source>
</evidence>
<comment type="caution">
    <text evidence="3">The sequence shown here is derived from an EMBL/GenBank/DDBJ whole genome shotgun (WGS) entry which is preliminary data.</text>
</comment>
<feature type="domain" description="DUF6879" evidence="2">
    <location>
        <begin position="83"/>
        <end position="228"/>
    </location>
</feature>
<feature type="compositionally biased region" description="Low complexity" evidence="1">
    <location>
        <begin position="289"/>
        <end position="306"/>
    </location>
</feature>